<dbReference type="EMBL" id="JBGMDY010000006">
    <property type="protein sequence ID" value="KAL2331220.1"/>
    <property type="molecule type" value="Genomic_DNA"/>
</dbReference>
<gene>
    <name evidence="2" type="ORF">Fmac_018801</name>
</gene>
<proteinExistence type="predicted"/>
<protein>
    <submittedName>
        <fullName evidence="2">Uncharacterized protein</fullName>
    </submittedName>
</protein>
<organism evidence="2 3">
    <name type="scientific">Flemingia macrophylla</name>
    <dbReference type="NCBI Taxonomy" id="520843"/>
    <lineage>
        <taxon>Eukaryota</taxon>
        <taxon>Viridiplantae</taxon>
        <taxon>Streptophyta</taxon>
        <taxon>Embryophyta</taxon>
        <taxon>Tracheophyta</taxon>
        <taxon>Spermatophyta</taxon>
        <taxon>Magnoliopsida</taxon>
        <taxon>eudicotyledons</taxon>
        <taxon>Gunneridae</taxon>
        <taxon>Pentapetalae</taxon>
        <taxon>rosids</taxon>
        <taxon>fabids</taxon>
        <taxon>Fabales</taxon>
        <taxon>Fabaceae</taxon>
        <taxon>Papilionoideae</taxon>
        <taxon>50 kb inversion clade</taxon>
        <taxon>NPAAA clade</taxon>
        <taxon>indigoferoid/millettioid clade</taxon>
        <taxon>Phaseoleae</taxon>
        <taxon>Flemingia</taxon>
    </lineage>
</organism>
<feature type="region of interest" description="Disordered" evidence="1">
    <location>
        <begin position="46"/>
        <end position="81"/>
    </location>
</feature>
<dbReference type="Proteomes" id="UP001603857">
    <property type="component" value="Unassembled WGS sequence"/>
</dbReference>
<sequence>MQCQLHKLLSNRCSMRLEPRWPLHHMNSFPRVGICVSLRDSVNKRKSLQDKLRGQSPPLFSCAPKTALKSPMKTHEPAKLQ</sequence>
<keyword evidence="3" id="KW-1185">Reference proteome</keyword>
<name>A0ABD1M819_9FABA</name>
<evidence type="ECO:0000313" key="2">
    <source>
        <dbReference type="EMBL" id="KAL2331220.1"/>
    </source>
</evidence>
<accession>A0ABD1M819</accession>
<comment type="caution">
    <text evidence="2">The sequence shown here is derived from an EMBL/GenBank/DDBJ whole genome shotgun (WGS) entry which is preliminary data.</text>
</comment>
<dbReference type="AlphaFoldDB" id="A0ABD1M819"/>
<evidence type="ECO:0000256" key="1">
    <source>
        <dbReference type="SAM" id="MobiDB-lite"/>
    </source>
</evidence>
<reference evidence="2 3" key="1">
    <citation type="submission" date="2024-08" db="EMBL/GenBank/DDBJ databases">
        <title>Insights into the chromosomal genome structure of Flemingia macrophylla.</title>
        <authorList>
            <person name="Ding Y."/>
            <person name="Zhao Y."/>
            <person name="Bi W."/>
            <person name="Wu M."/>
            <person name="Zhao G."/>
            <person name="Gong Y."/>
            <person name="Li W."/>
            <person name="Zhang P."/>
        </authorList>
    </citation>
    <scope>NUCLEOTIDE SEQUENCE [LARGE SCALE GENOMIC DNA]</scope>
    <source>
        <strain evidence="2">DYQJB</strain>
        <tissue evidence="2">Leaf</tissue>
    </source>
</reference>
<evidence type="ECO:0000313" key="3">
    <source>
        <dbReference type="Proteomes" id="UP001603857"/>
    </source>
</evidence>